<evidence type="ECO:0000256" key="1">
    <source>
        <dbReference type="SAM" id="MobiDB-lite"/>
    </source>
</evidence>
<dbReference type="Proteomes" id="UP000233551">
    <property type="component" value="Unassembled WGS sequence"/>
</dbReference>
<reference evidence="2 3" key="1">
    <citation type="submission" date="2017-11" db="EMBL/GenBank/DDBJ databases">
        <title>De-novo sequencing of pomegranate (Punica granatum L.) genome.</title>
        <authorList>
            <person name="Akparov Z."/>
            <person name="Amiraslanov A."/>
            <person name="Hajiyeva S."/>
            <person name="Abbasov M."/>
            <person name="Kaur K."/>
            <person name="Hamwieh A."/>
            <person name="Solovyev V."/>
            <person name="Salamov A."/>
            <person name="Braich B."/>
            <person name="Kosarev P."/>
            <person name="Mahmoud A."/>
            <person name="Hajiyev E."/>
            <person name="Babayeva S."/>
            <person name="Izzatullayeva V."/>
            <person name="Mammadov A."/>
            <person name="Mammadov A."/>
            <person name="Sharifova S."/>
            <person name="Ojaghi J."/>
            <person name="Eynullazada K."/>
            <person name="Bayramov B."/>
            <person name="Abdulazimova A."/>
            <person name="Shahmuradov I."/>
        </authorList>
    </citation>
    <scope>NUCLEOTIDE SEQUENCE [LARGE SCALE GENOMIC DNA]</scope>
    <source>
        <strain evidence="3">cv. AG2017</strain>
        <tissue evidence="2">Leaf</tissue>
    </source>
</reference>
<gene>
    <name evidence="2" type="ORF">CRG98_019951</name>
</gene>
<proteinExistence type="predicted"/>
<comment type="caution">
    <text evidence="2">The sequence shown here is derived from an EMBL/GenBank/DDBJ whole genome shotgun (WGS) entry which is preliminary data.</text>
</comment>
<sequence>MGDPDPSTEVTSVLRRSGSLIGGPNPQLTGDSELEFPIDSRVGAANWRSDQGRRYPQRILATSVKGWGVTDWRP</sequence>
<keyword evidence="3" id="KW-1185">Reference proteome</keyword>
<name>A0A2I0JTL7_PUNGR</name>
<evidence type="ECO:0000313" key="2">
    <source>
        <dbReference type="EMBL" id="PKI59645.1"/>
    </source>
</evidence>
<protein>
    <submittedName>
        <fullName evidence="2">Uncharacterized protein</fullName>
    </submittedName>
</protein>
<feature type="region of interest" description="Disordered" evidence="1">
    <location>
        <begin position="1"/>
        <end position="33"/>
    </location>
</feature>
<organism evidence="2 3">
    <name type="scientific">Punica granatum</name>
    <name type="common">Pomegranate</name>
    <dbReference type="NCBI Taxonomy" id="22663"/>
    <lineage>
        <taxon>Eukaryota</taxon>
        <taxon>Viridiplantae</taxon>
        <taxon>Streptophyta</taxon>
        <taxon>Embryophyta</taxon>
        <taxon>Tracheophyta</taxon>
        <taxon>Spermatophyta</taxon>
        <taxon>Magnoliopsida</taxon>
        <taxon>eudicotyledons</taxon>
        <taxon>Gunneridae</taxon>
        <taxon>Pentapetalae</taxon>
        <taxon>rosids</taxon>
        <taxon>malvids</taxon>
        <taxon>Myrtales</taxon>
        <taxon>Lythraceae</taxon>
        <taxon>Punica</taxon>
    </lineage>
</organism>
<dbReference type="AlphaFoldDB" id="A0A2I0JTL7"/>
<evidence type="ECO:0000313" key="3">
    <source>
        <dbReference type="Proteomes" id="UP000233551"/>
    </source>
</evidence>
<dbReference type="EMBL" id="PGOL01001256">
    <property type="protein sequence ID" value="PKI59645.1"/>
    <property type="molecule type" value="Genomic_DNA"/>
</dbReference>
<accession>A0A2I0JTL7</accession>